<dbReference type="STRING" id="1660.APY09_00635"/>
<dbReference type="GO" id="GO:0032259">
    <property type="term" value="P:methylation"/>
    <property type="evidence" value="ECO:0007669"/>
    <property type="project" value="UniProtKB-KW"/>
</dbReference>
<dbReference type="PANTHER" id="PTHR42912:SF95">
    <property type="entry name" value="METHYLTRANSFERASE TYPE 11 DOMAIN-CONTAINING PROTEIN"/>
    <property type="match status" value="1"/>
</dbReference>
<dbReference type="Proteomes" id="UP000250192">
    <property type="component" value="Unassembled WGS sequence"/>
</dbReference>
<dbReference type="Gene3D" id="3.40.50.150">
    <property type="entry name" value="Vaccinia Virus protein VP39"/>
    <property type="match status" value="1"/>
</dbReference>
<dbReference type="GO" id="GO:0008757">
    <property type="term" value="F:S-adenosylmethionine-dependent methyltransferase activity"/>
    <property type="evidence" value="ECO:0007669"/>
    <property type="project" value="InterPro"/>
</dbReference>
<keyword evidence="2" id="KW-0808">Transferase</keyword>
<dbReference type="InterPro" id="IPR029063">
    <property type="entry name" value="SAM-dependent_MTases_sf"/>
</dbReference>
<dbReference type="InterPro" id="IPR050508">
    <property type="entry name" value="Methyltransf_Superfamily"/>
</dbReference>
<dbReference type="Pfam" id="PF08241">
    <property type="entry name" value="Methyltransf_11"/>
    <property type="match status" value="1"/>
</dbReference>
<evidence type="ECO:0000313" key="3">
    <source>
        <dbReference type="Proteomes" id="UP000250192"/>
    </source>
</evidence>
<gene>
    <name evidence="2" type="ORF">NCTC9935_01030</name>
</gene>
<keyword evidence="3" id="KW-1185">Reference proteome</keyword>
<evidence type="ECO:0000259" key="1">
    <source>
        <dbReference type="Pfam" id="PF08241"/>
    </source>
</evidence>
<protein>
    <submittedName>
        <fullName evidence="2">Phospholipid N-methyltransferase</fullName>
    </submittedName>
</protein>
<evidence type="ECO:0000313" key="2">
    <source>
        <dbReference type="EMBL" id="SPT55524.1"/>
    </source>
</evidence>
<sequence length="289" mass="31335">MGKALRKEIDNAILAYMDTRSELLAETLPFADRPVEKAPGHWVLARAGKTVLRPGGLALSTWALKRAVLPGADVVEFAPGLGVTASAIIRVGPASYVGVERDPNASARVDAIASGVGRCVNADAAQTGLPDESADVVVGEAMLSMQGEKAKRAIMSEAARILRPGGRYVIHELAMRPDRIEEEPATEIRRALARAINVNARPLTVADWRRSLEEVGLIVDETRTAPMALLKPGRVIADEGVIGALRIMRNVVRDKDLRERVTTMARTFKKYDRHLCGVAIVARKPKENQ</sequence>
<keyword evidence="2" id="KW-0489">Methyltransferase</keyword>
<dbReference type="InterPro" id="IPR013216">
    <property type="entry name" value="Methyltransf_11"/>
</dbReference>
<dbReference type="SUPFAM" id="SSF53335">
    <property type="entry name" value="S-adenosyl-L-methionine-dependent methyltransferases"/>
    <property type="match status" value="1"/>
</dbReference>
<accession>A0A2X0U062</accession>
<dbReference type="PANTHER" id="PTHR42912">
    <property type="entry name" value="METHYLTRANSFERASE"/>
    <property type="match status" value="1"/>
</dbReference>
<reference evidence="2 3" key="1">
    <citation type="submission" date="2018-06" db="EMBL/GenBank/DDBJ databases">
        <authorList>
            <consortium name="Pathogen Informatics"/>
            <person name="Doyle S."/>
        </authorList>
    </citation>
    <scope>NUCLEOTIDE SEQUENCE [LARGE SCALE GENOMIC DNA]</scope>
    <source>
        <strain evidence="2 3">NCTC9935</strain>
    </source>
</reference>
<dbReference type="AlphaFoldDB" id="A0A2X0U062"/>
<name>A0A2X0U062_9ACTO</name>
<dbReference type="CDD" id="cd02440">
    <property type="entry name" value="AdoMet_MTases"/>
    <property type="match status" value="1"/>
</dbReference>
<dbReference type="EMBL" id="UAPR01000003">
    <property type="protein sequence ID" value="SPT55524.1"/>
    <property type="molecule type" value="Genomic_DNA"/>
</dbReference>
<organism evidence="2 3">
    <name type="scientific">Schaalia odontolytica</name>
    <dbReference type="NCBI Taxonomy" id="1660"/>
    <lineage>
        <taxon>Bacteria</taxon>
        <taxon>Bacillati</taxon>
        <taxon>Actinomycetota</taxon>
        <taxon>Actinomycetes</taxon>
        <taxon>Actinomycetales</taxon>
        <taxon>Actinomycetaceae</taxon>
        <taxon>Schaalia</taxon>
    </lineage>
</organism>
<proteinExistence type="predicted"/>
<feature type="domain" description="Methyltransferase type 11" evidence="1">
    <location>
        <begin position="76"/>
        <end position="170"/>
    </location>
</feature>